<keyword evidence="4" id="KW-0961">Cell wall biogenesis/degradation</keyword>
<reference evidence="6 7" key="1">
    <citation type="submission" date="2016-10" db="EMBL/GenBank/DDBJ databases">
        <title>Genome sequence of Streptomyces gilvigriseus MUSC 26.</title>
        <authorList>
            <person name="Lee L.-H."/>
            <person name="Ser H.-L."/>
        </authorList>
    </citation>
    <scope>NUCLEOTIDE SEQUENCE [LARGE SCALE GENOMIC DNA]</scope>
    <source>
        <strain evidence="6 7">MUSC 26</strain>
    </source>
</reference>
<evidence type="ECO:0000256" key="4">
    <source>
        <dbReference type="ARBA" id="ARBA00023316"/>
    </source>
</evidence>
<evidence type="ECO:0000256" key="2">
    <source>
        <dbReference type="ARBA" id="ARBA00011901"/>
    </source>
</evidence>
<accession>A0A1J7BD80</accession>
<dbReference type="STRING" id="1428644.BIV57_15115"/>
<dbReference type="InterPro" id="IPR006311">
    <property type="entry name" value="TAT_signal"/>
</dbReference>
<comment type="caution">
    <text evidence="6">The sequence shown here is derived from an EMBL/GenBank/DDBJ whole genome shotgun (WGS) entry which is preliminary data.</text>
</comment>
<dbReference type="EC" id="3.5.1.28" evidence="2"/>
<proteinExistence type="predicted"/>
<dbReference type="PANTHER" id="PTHR30417:SF1">
    <property type="entry name" value="N-ACETYLMURAMOYL-L-ALANINE AMIDASE AMID"/>
    <property type="match status" value="1"/>
</dbReference>
<organism evidence="6 7">
    <name type="scientific">Mangrovactinospora gilvigrisea</name>
    <dbReference type="NCBI Taxonomy" id="1428644"/>
    <lineage>
        <taxon>Bacteria</taxon>
        <taxon>Bacillati</taxon>
        <taxon>Actinomycetota</taxon>
        <taxon>Actinomycetes</taxon>
        <taxon>Kitasatosporales</taxon>
        <taxon>Streptomycetaceae</taxon>
        <taxon>Mangrovactinospora</taxon>
    </lineage>
</organism>
<evidence type="ECO:0000313" key="6">
    <source>
        <dbReference type="EMBL" id="OIV36635.1"/>
    </source>
</evidence>
<dbReference type="PANTHER" id="PTHR30417">
    <property type="entry name" value="N-ACETYLMURAMOYL-L-ALANINE AMIDASE AMID"/>
    <property type="match status" value="1"/>
</dbReference>
<dbReference type="PROSITE" id="PS51318">
    <property type="entry name" value="TAT"/>
    <property type="match status" value="1"/>
</dbReference>
<evidence type="ECO:0000313" key="7">
    <source>
        <dbReference type="Proteomes" id="UP000243342"/>
    </source>
</evidence>
<dbReference type="SMART" id="SM00644">
    <property type="entry name" value="Ami_2"/>
    <property type="match status" value="1"/>
</dbReference>
<dbReference type="OrthoDB" id="66275at2"/>
<dbReference type="AlphaFoldDB" id="A0A1J7BD80"/>
<dbReference type="InterPro" id="IPR036505">
    <property type="entry name" value="Amidase/PGRP_sf"/>
</dbReference>
<sequence>MGGVTRRRVLIGGGVAVGAGLLAAQADGGLSRWWWRAPWAHRRRPPGLVDYAGAQWAPAAAANHREANRPEDWAIDRVVVHVTQGSFTGALNLFADPSREVSAHYVVRSRDGHVAQTVREIDVAFHAGNWNWNNRSIGIEHEGFVDQPRWFTDAMYRSSARLTAAVCHRYGIPADRTHIVGHYQVPGTDHTDPGPHWEWGHYMDLVRGELARHG</sequence>
<dbReference type="EMBL" id="MLCF01000082">
    <property type="protein sequence ID" value="OIV36635.1"/>
    <property type="molecule type" value="Genomic_DNA"/>
</dbReference>
<dbReference type="GO" id="GO:0071555">
    <property type="term" value="P:cell wall organization"/>
    <property type="evidence" value="ECO:0007669"/>
    <property type="project" value="UniProtKB-KW"/>
</dbReference>
<feature type="domain" description="N-acetylmuramoyl-L-alanine amidase" evidence="5">
    <location>
        <begin position="64"/>
        <end position="194"/>
    </location>
</feature>
<dbReference type="Pfam" id="PF01510">
    <property type="entry name" value="Amidase_2"/>
    <property type="match status" value="1"/>
</dbReference>
<dbReference type="Gene3D" id="3.40.80.10">
    <property type="entry name" value="Peptidoglycan recognition protein-like"/>
    <property type="match status" value="1"/>
</dbReference>
<dbReference type="GO" id="GO:0009254">
    <property type="term" value="P:peptidoglycan turnover"/>
    <property type="evidence" value="ECO:0007669"/>
    <property type="project" value="TreeGrafter"/>
</dbReference>
<dbReference type="FunFam" id="3.40.80.10:FF:000006">
    <property type="entry name" value="N-acetylmuramoyl-L-alanine amidase"/>
    <property type="match status" value="1"/>
</dbReference>
<protein>
    <recommendedName>
        <fullName evidence="2">N-acetylmuramoyl-L-alanine amidase</fullName>
        <ecNumber evidence="2">3.5.1.28</ecNumber>
    </recommendedName>
</protein>
<dbReference type="InterPro" id="IPR002502">
    <property type="entry name" value="Amidase_domain"/>
</dbReference>
<dbReference type="GO" id="GO:0008745">
    <property type="term" value="F:N-acetylmuramoyl-L-alanine amidase activity"/>
    <property type="evidence" value="ECO:0007669"/>
    <property type="project" value="UniProtKB-EC"/>
</dbReference>
<dbReference type="Proteomes" id="UP000243342">
    <property type="component" value="Unassembled WGS sequence"/>
</dbReference>
<evidence type="ECO:0000256" key="3">
    <source>
        <dbReference type="ARBA" id="ARBA00022801"/>
    </source>
</evidence>
<dbReference type="RefSeq" id="WP_071657390.1">
    <property type="nucleotide sequence ID" value="NZ_MLCF01000082.1"/>
</dbReference>
<dbReference type="InterPro" id="IPR051206">
    <property type="entry name" value="NAMLAA_amidase_2"/>
</dbReference>
<dbReference type="SUPFAM" id="SSF55846">
    <property type="entry name" value="N-acetylmuramoyl-L-alanine amidase-like"/>
    <property type="match status" value="1"/>
</dbReference>
<keyword evidence="3" id="KW-0378">Hydrolase</keyword>
<dbReference type="CDD" id="cd06583">
    <property type="entry name" value="PGRP"/>
    <property type="match status" value="1"/>
</dbReference>
<dbReference type="GO" id="GO:0009253">
    <property type="term" value="P:peptidoglycan catabolic process"/>
    <property type="evidence" value="ECO:0007669"/>
    <property type="project" value="InterPro"/>
</dbReference>
<gene>
    <name evidence="6" type="ORF">BIV57_15115</name>
</gene>
<name>A0A1J7BD80_9ACTN</name>
<comment type="catalytic activity">
    <reaction evidence="1">
        <text>Hydrolyzes the link between N-acetylmuramoyl residues and L-amino acid residues in certain cell-wall glycopeptides.</text>
        <dbReference type="EC" id="3.5.1.28"/>
    </reaction>
</comment>
<evidence type="ECO:0000259" key="5">
    <source>
        <dbReference type="SMART" id="SM00644"/>
    </source>
</evidence>
<evidence type="ECO:0000256" key="1">
    <source>
        <dbReference type="ARBA" id="ARBA00001561"/>
    </source>
</evidence>
<keyword evidence="7" id="KW-1185">Reference proteome</keyword>